<dbReference type="PANTHER" id="PTHR30251:SF4">
    <property type="entry name" value="SLR1668 PROTEIN"/>
    <property type="match status" value="1"/>
</dbReference>
<keyword evidence="3" id="KW-1185">Reference proteome</keyword>
<proteinExistence type="predicted"/>
<organism evidence="2 3">
    <name type="scientific">Marinomonas arenicola</name>
    <dbReference type="NCBI Taxonomy" id="569601"/>
    <lineage>
        <taxon>Bacteria</taxon>
        <taxon>Pseudomonadati</taxon>
        <taxon>Pseudomonadota</taxon>
        <taxon>Gammaproteobacteria</taxon>
        <taxon>Oceanospirillales</taxon>
        <taxon>Oceanospirillaceae</taxon>
        <taxon>Marinomonas</taxon>
    </lineage>
</organism>
<evidence type="ECO:0000256" key="1">
    <source>
        <dbReference type="SAM" id="SignalP"/>
    </source>
</evidence>
<reference evidence="2 3" key="1">
    <citation type="submission" date="2024-02" db="EMBL/GenBank/DDBJ databases">
        <title>Bacteria isolated from the canopy kelp, Nereocystis luetkeana.</title>
        <authorList>
            <person name="Pfister C.A."/>
            <person name="Younker I.T."/>
            <person name="Light S.H."/>
        </authorList>
    </citation>
    <scope>NUCLEOTIDE SEQUENCE [LARGE SCALE GENOMIC DNA]</scope>
    <source>
        <strain evidence="2 3">TI.4.07</strain>
    </source>
</reference>
<feature type="chain" id="PRO_5045884907" evidence="1">
    <location>
        <begin position="19"/>
        <end position="232"/>
    </location>
</feature>
<comment type="caution">
    <text evidence="2">The sequence shown here is derived from an EMBL/GenBank/DDBJ whole genome shotgun (WGS) entry which is preliminary data.</text>
</comment>
<name>A0ABU9G3H6_9GAMM</name>
<dbReference type="InterPro" id="IPR013783">
    <property type="entry name" value="Ig-like_fold"/>
</dbReference>
<gene>
    <name evidence="2" type="ORF">V6242_00125</name>
</gene>
<accession>A0ABU9G3H6</accession>
<feature type="signal peptide" evidence="1">
    <location>
        <begin position="1"/>
        <end position="18"/>
    </location>
</feature>
<protein>
    <submittedName>
        <fullName evidence="2">Molecular chaperone</fullName>
    </submittedName>
</protein>
<sequence length="232" mass="25772">MKYIIAFLLFVFSFSAFSFEVRPMVSEIKPSGSQSQQTFRVYNGSKEPLTIDIEAYNLSVDSNGQEKLAINDKDFLIIPLTSIVQPGKSQSVIVRYIGEPVLSASKAYRIAVNQVAVNLDEANVSGIGMTVSFQTLLNVVPDNAQAKVIINNKKQVGKDFWIVELENKGNKFVRLTQSKWMIKSHDKNLVLEGKELSQSLSGKIVLPNSKSTVRIRIPSQFNASDSDLKVVL</sequence>
<dbReference type="InterPro" id="IPR050643">
    <property type="entry name" value="Periplasmic_pilus_chap"/>
</dbReference>
<keyword evidence="1" id="KW-0732">Signal</keyword>
<evidence type="ECO:0000313" key="3">
    <source>
        <dbReference type="Proteomes" id="UP001379949"/>
    </source>
</evidence>
<dbReference type="RefSeq" id="WP_341565946.1">
    <property type="nucleotide sequence ID" value="NZ_JBAKAR010000001.1"/>
</dbReference>
<evidence type="ECO:0000313" key="2">
    <source>
        <dbReference type="EMBL" id="MEL0611532.1"/>
    </source>
</evidence>
<dbReference type="Gene3D" id="2.60.40.10">
    <property type="entry name" value="Immunoglobulins"/>
    <property type="match status" value="1"/>
</dbReference>
<dbReference type="PANTHER" id="PTHR30251">
    <property type="entry name" value="PILUS ASSEMBLY CHAPERONE"/>
    <property type="match status" value="1"/>
</dbReference>
<dbReference type="SUPFAM" id="SSF49354">
    <property type="entry name" value="PapD-like"/>
    <property type="match status" value="1"/>
</dbReference>
<dbReference type="EMBL" id="JBAKAR010000001">
    <property type="protein sequence ID" value="MEL0611532.1"/>
    <property type="molecule type" value="Genomic_DNA"/>
</dbReference>
<dbReference type="Proteomes" id="UP001379949">
    <property type="component" value="Unassembled WGS sequence"/>
</dbReference>
<dbReference type="InterPro" id="IPR008962">
    <property type="entry name" value="PapD-like_sf"/>
</dbReference>